<accession>A0ABN0X773</accession>
<sequence length="57" mass="6437">MPLSSQRLCEKGFLVVKLSELSQIEQLHLALGQQAGRGTDAQREFFIRDSPYPSKCE</sequence>
<name>A0ABN0X773_9ALTE</name>
<keyword evidence="2" id="KW-1185">Reference proteome</keyword>
<comment type="caution">
    <text evidence="1">The sequence shown here is derived from an EMBL/GenBank/DDBJ whole genome shotgun (WGS) entry which is preliminary data.</text>
</comment>
<evidence type="ECO:0000313" key="2">
    <source>
        <dbReference type="Proteomes" id="UP001501757"/>
    </source>
</evidence>
<reference evidence="1 2" key="1">
    <citation type="journal article" date="2019" name="Int. J. Syst. Evol. Microbiol.">
        <title>The Global Catalogue of Microorganisms (GCM) 10K type strain sequencing project: providing services to taxonomists for standard genome sequencing and annotation.</title>
        <authorList>
            <consortium name="The Broad Institute Genomics Platform"/>
            <consortium name="The Broad Institute Genome Sequencing Center for Infectious Disease"/>
            <person name="Wu L."/>
            <person name="Ma J."/>
        </authorList>
    </citation>
    <scope>NUCLEOTIDE SEQUENCE [LARGE SCALE GENOMIC DNA]</scope>
    <source>
        <strain evidence="1 2">JCM 13378</strain>
    </source>
</reference>
<gene>
    <name evidence="1" type="ORF">GCM10009092_21430</name>
</gene>
<dbReference type="EMBL" id="BAAAEI010000010">
    <property type="protein sequence ID" value="GAA0356895.1"/>
    <property type="molecule type" value="Genomic_DNA"/>
</dbReference>
<protein>
    <submittedName>
        <fullName evidence="1">Uncharacterized protein</fullName>
    </submittedName>
</protein>
<evidence type="ECO:0000313" key="1">
    <source>
        <dbReference type="EMBL" id="GAA0356895.1"/>
    </source>
</evidence>
<organism evidence="1 2">
    <name type="scientific">Bowmanella denitrificans</name>
    <dbReference type="NCBI Taxonomy" id="366582"/>
    <lineage>
        <taxon>Bacteria</taxon>
        <taxon>Pseudomonadati</taxon>
        <taxon>Pseudomonadota</taxon>
        <taxon>Gammaproteobacteria</taxon>
        <taxon>Alteromonadales</taxon>
        <taxon>Alteromonadaceae</taxon>
        <taxon>Bowmanella</taxon>
    </lineage>
</organism>
<dbReference type="Proteomes" id="UP001501757">
    <property type="component" value="Unassembled WGS sequence"/>
</dbReference>
<proteinExistence type="predicted"/>